<feature type="transmembrane region" description="Helical" evidence="1">
    <location>
        <begin position="27"/>
        <end position="49"/>
    </location>
</feature>
<dbReference type="EMBL" id="JAZHPZ010000008">
    <property type="protein sequence ID" value="MEF2967443.1"/>
    <property type="molecule type" value="Genomic_DNA"/>
</dbReference>
<protein>
    <submittedName>
        <fullName evidence="2">Uncharacterized protein</fullName>
    </submittedName>
</protein>
<gene>
    <name evidence="2" type="ORF">V3851_16575</name>
</gene>
<evidence type="ECO:0000313" key="3">
    <source>
        <dbReference type="Proteomes" id="UP001306950"/>
    </source>
</evidence>
<keyword evidence="1" id="KW-0812">Transmembrane</keyword>
<keyword evidence="1" id="KW-0472">Membrane</keyword>
<organism evidence="2 3">
    <name type="scientific">Paenibacillus haidiansis</name>
    <dbReference type="NCBI Taxonomy" id="1574488"/>
    <lineage>
        <taxon>Bacteria</taxon>
        <taxon>Bacillati</taxon>
        <taxon>Bacillota</taxon>
        <taxon>Bacilli</taxon>
        <taxon>Bacillales</taxon>
        <taxon>Paenibacillaceae</taxon>
        <taxon>Paenibacillus</taxon>
    </lineage>
</organism>
<accession>A0ABU7VVZ4</accession>
<keyword evidence="1" id="KW-1133">Transmembrane helix</keyword>
<comment type="caution">
    <text evidence="2">The sequence shown here is derived from an EMBL/GenBank/DDBJ whole genome shotgun (WGS) entry which is preliminary data.</text>
</comment>
<reference evidence="2 3" key="1">
    <citation type="submission" date="2024-02" db="EMBL/GenBank/DDBJ databases">
        <title>A nitrogen-fixing paenibacillus bacterium.</title>
        <authorList>
            <person name="Zhang W.L."/>
            <person name="Chen S.F."/>
        </authorList>
    </citation>
    <scope>NUCLEOTIDE SEQUENCE [LARGE SCALE GENOMIC DNA]</scope>
    <source>
        <strain evidence="2 3">M1</strain>
    </source>
</reference>
<dbReference type="RefSeq" id="WP_331847662.1">
    <property type="nucleotide sequence ID" value="NZ_JAZHPZ010000008.1"/>
</dbReference>
<proteinExistence type="predicted"/>
<dbReference type="Proteomes" id="UP001306950">
    <property type="component" value="Unassembled WGS sequence"/>
</dbReference>
<sequence>MAFTTVHDLLIVVSAWAIQQAFIGVESWEIGGAGVAGILISIAAFIFFIKSATDRSPVLLVDEEGIVRGDR</sequence>
<name>A0ABU7VVZ4_9BACL</name>
<evidence type="ECO:0000313" key="2">
    <source>
        <dbReference type="EMBL" id="MEF2967443.1"/>
    </source>
</evidence>
<keyword evidence="3" id="KW-1185">Reference proteome</keyword>
<evidence type="ECO:0000256" key="1">
    <source>
        <dbReference type="SAM" id="Phobius"/>
    </source>
</evidence>